<dbReference type="Proteomes" id="UP000307956">
    <property type="component" value="Unassembled WGS sequence"/>
</dbReference>
<dbReference type="InterPro" id="IPR014746">
    <property type="entry name" value="Gln_synth/guanido_kin_cat_dom"/>
</dbReference>
<accession>A0A4S4ASC6</accession>
<dbReference type="OrthoDB" id="143227at2"/>
<dbReference type="InterPro" id="IPR006336">
    <property type="entry name" value="GCS2"/>
</dbReference>
<keyword evidence="2" id="KW-0436">Ligase</keyword>
<dbReference type="Pfam" id="PF04107">
    <property type="entry name" value="GCS2"/>
    <property type="match status" value="1"/>
</dbReference>
<dbReference type="Gene3D" id="3.30.590.20">
    <property type="match status" value="1"/>
</dbReference>
<comment type="caution">
    <text evidence="2">The sequence shown here is derived from an EMBL/GenBank/DDBJ whole genome shotgun (WGS) entry which is preliminary data.</text>
</comment>
<evidence type="ECO:0000313" key="3">
    <source>
        <dbReference type="Proteomes" id="UP000307956"/>
    </source>
</evidence>
<feature type="region of interest" description="Disordered" evidence="1">
    <location>
        <begin position="377"/>
        <end position="402"/>
    </location>
</feature>
<dbReference type="SUPFAM" id="SSF55931">
    <property type="entry name" value="Glutamine synthetase/guanido kinase"/>
    <property type="match status" value="1"/>
</dbReference>
<reference evidence="2 3" key="1">
    <citation type="submission" date="2019-04" db="EMBL/GenBank/DDBJ databases">
        <title>Azoarcus rhizosphaerae sp. nov. isolated from rhizosphere of Ficus religiosa.</title>
        <authorList>
            <person name="Lin S.-Y."/>
            <person name="Hameed A."/>
            <person name="Hsu Y.-H."/>
            <person name="Young C.-C."/>
        </authorList>
    </citation>
    <scope>NUCLEOTIDE SEQUENCE [LARGE SCALE GENOMIC DNA]</scope>
    <source>
        <strain evidence="2 3">CC-YHH848</strain>
    </source>
</reference>
<evidence type="ECO:0000256" key="1">
    <source>
        <dbReference type="SAM" id="MobiDB-lite"/>
    </source>
</evidence>
<dbReference type="GO" id="GO:0004357">
    <property type="term" value="F:glutamate-cysteine ligase activity"/>
    <property type="evidence" value="ECO:0007669"/>
    <property type="project" value="InterPro"/>
</dbReference>
<proteinExistence type="predicted"/>
<dbReference type="AlphaFoldDB" id="A0A4S4ASC6"/>
<keyword evidence="3" id="KW-1185">Reference proteome</keyword>
<name>A0A4S4ASC6_9RHOO</name>
<sequence length="402" mass="43997">MYASNGSEDLVSSTMLRFGIEFEYLLIDTAGPHAGRVRDFSNLPFAEIAAITAERPGLDDPRLATGDLGIKRGYWYLEGDERFDAEGRFRTLEVKGVEIRTPPLAAIGDALDHLLATEAALAAQLDQHGLGLAVAAFNPQRTHYAFDPPLTEWERDLRARHPAYDGSHVSTLSYGPDLNLSFPGWDTARTLAAVRRLNHYAPYLVPFSFSSPFHAGQPWDGWSWRSHERAALRPAVKLFLGAGEFEAWQPRSALIHPVRIPAEAGRIEFKAFDALPGADLLEACGHLLAGVCLAEDLPGADEHTDVALYRRFARTGFADPALYRTTRHVLDRAGAALARHGLGAADALAPLHRLLDAGRTPAHDLLDAYRRGGPMYRPGGLGRAAGPDLPHRMQQGSETHAR</sequence>
<protein>
    <submittedName>
        <fullName evidence="2">Glutamate--cysteine ligase</fullName>
    </submittedName>
</protein>
<gene>
    <name evidence="2" type="ORF">E6O51_07290</name>
</gene>
<evidence type="ECO:0000313" key="2">
    <source>
        <dbReference type="EMBL" id="THF62751.1"/>
    </source>
</evidence>
<dbReference type="EMBL" id="SSOD01000004">
    <property type="protein sequence ID" value="THF62751.1"/>
    <property type="molecule type" value="Genomic_DNA"/>
</dbReference>
<organism evidence="2 3">
    <name type="scientific">Pseudothauera rhizosphaerae</name>
    <dbReference type="NCBI Taxonomy" id="2565932"/>
    <lineage>
        <taxon>Bacteria</taxon>
        <taxon>Pseudomonadati</taxon>
        <taxon>Pseudomonadota</taxon>
        <taxon>Betaproteobacteria</taxon>
        <taxon>Rhodocyclales</taxon>
        <taxon>Zoogloeaceae</taxon>
        <taxon>Pseudothauera</taxon>
    </lineage>
</organism>
<dbReference type="GO" id="GO:0042398">
    <property type="term" value="P:modified amino acid biosynthetic process"/>
    <property type="evidence" value="ECO:0007669"/>
    <property type="project" value="InterPro"/>
</dbReference>